<dbReference type="InterPro" id="IPR051906">
    <property type="entry name" value="TolC-like"/>
</dbReference>
<evidence type="ECO:0000256" key="3">
    <source>
        <dbReference type="ARBA" id="ARBA00022448"/>
    </source>
</evidence>
<dbReference type="GO" id="GO:0015288">
    <property type="term" value="F:porin activity"/>
    <property type="evidence" value="ECO:0007669"/>
    <property type="project" value="TreeGrafter"/>
</dbReference>
<keyword evidence="10" id="KW-1185">Reference proteome</keyword>
<dbReference type="Proteomes" id="UP001348817">
    <property type="component" value="Chromosome"/>
</dbReference>
<dbReference type="InterPro" id="IPR003423">
    <property type="entry name" value="OMP_efflux"/>
</dbReference>
<dbReference type="Pfam" id="PF02321">
    <property type="entry name" value="OEP"/>
    <property type="match status" value="2"/>
</dbReference>
<evidence type="ECO:0000256" key="5">
    <source>
        <dbReference type="ARBA" id="ARBA00022692"/>
    </source>
</evidence>
<proteinExistence type="inferred from homology"/>
<dbReference type="KEGG" id="fax:FUAX_29270"/>
<dbReference type="Gene3D" id="1.20.1600.10">
    <property type="entry name" value="Outer membrane efflux proteins (OEP)"/>
    <property type="match status" value="1"/>
</dbReference>
<dbReference type="EMBL" id="AP025314">
    <property type="protein sequence ID" value="BDD10495.1"/>
    <property type="molecule type" value="Genomic_DNA"/>
</dbReference>
<dbReference type="PANTHER" id="PTHR30026:SF20">
    <property type="entry name" value="OUTER MEMBRANE PROTEIN TOLC"/>
    <property type="match status" value="1"/>
</dbReference>
<dbReference type="GO" id="GO:0009279">
    <property type="term" value="C:cell outer membrane"/>
    <property type="evidence" value="ECO:0007669"/>
    <property type="project" value="UniProtKB-SubCell"/>
</dbReference>
<evidence type="ECO:0000313" key="10">
    <source>
        <dbReference type="Proteomes" id="UP001348817"/>
    </source>
</evidence>
<accession>A0AAU9DHE0</accession>
<keyword evidence="4" id="KW-1134">Transmembrane beta strand</keyword>
<comment type="similarity">
    <text evidence="2">Belongs to the outer membrane factor (OMF) (TC 1.B.17) family.</text>
</comment>
<dbReference type="SUPFAM" id="SSF56954">
    <property type="entry name" value="Outer membrane efflux proteins (OEP)"/>
    <property type="match status" value="1"/>
</dbReference>
<feature type="coiled-coil region" evidence="8">
    <location>
        <begin position="178"/>
        <end position="250"/>
    </location>
</feature>
<protein>
    <submittedName>
        <fullName evidence="9">Membrane protein</fullName>
    </submittedName>
</protein>
<evidence type="ECO:0000256" key="4">
    <source>
        <dbReference type="ARBA" id="ARBA00022452"/>
    </source>
</evidence>
<keyword evidence="7" id="KW-0998">Cell outer membrane</keyword>
<name>A0AAU9DHE0_9BACT</name>
<dbReference type="GO" id="GO:0015562">
    <property type="term" value="F:efflux transmembrane transporter activity"/>
    <property type="evidence" value="ECO:0007669"/>
    <property type="project" value="InterPro"/>
</dbReference>
<organism evidence="9 10">
    <name type="scientific">Fulvitalea axinellae</name>
    <dbReference type="NCBI Taxonomy" id="1182444"/>
    <lineage>
        <taxon>Bacteria</taxon>
        <taxon>Pseudomonadati</taxon>
        <taxon>Bacteroidota</taxon>
        <taxon>Cytophagia</taxon>
        <taxon>Cytophagales</taxon>
        <taxon>Persicobacteraceae</taxon>
        <taxon>Fulvitalea</taxon>
    </lineage>
</organism>
<evidence type="ECO:0000256" key="8">
    <source>
        <dbReference type="SAM" id="Coils"/>
    </source>
</evidence>
<comment type="subcellular location">
    <subcellularLocation>
        <location evidence="1">Cell outer membrane</location>
    </subcellularLocation>
</comment>
<evidence type="ECO:0000256" key="7">
    <source>
        <dbReference type="ARBA" id="ARBA00023237"/>
    </source>
</evidence>
<evidence type="ECO:0000256" key="1">
    <source>
        <dbReference type="ARBA" id="ARBA00004442"/>
    </source>
</evidence>
<dbReference type="AlphaFoldDB" id="A0AAU9DHE0"/>
<reference evidence="9 10" key="1">
    <citation type="submission" date="2021-12" db="EMBL/GenBank/DDBJ databases">
        <title>Genome sequencing of bacteria with rrn-lacking chromosome and rrn-plasmid.</title>
        <authorList>
            <person name="Anda M."/>
            <person name="Iwasaki W."/>
        </authorList>
    </citation>
    <scope>NUCLEOTIDE SEQUENCE [LARGE SCALE GENOMIC DNA]</scope>
    <source>
        <strain evidence="9 10">DSM 100852</strain>
    </source>
</reference>
<dbReference type="GO" id="GO:1990281">
    <property type="term" value="C:efflux pump complex"/>
    <property type="evidence" value="ECO:0007669"/>
    <property type="project" value="TreeGrafter"/>
</dbReference>
<sequence>MFAQAGDSLHLGLTDAVRRAKANSIDALYARTSRDISLQSWRLYKATLRPDVLVSGQLPGINRRYEGVRQPDGSVVYQEVFQGRSELDFSLRQVIPFTGGNVSLYSSLDRFDNFDSENRGSSYSGSPVGIRLDQPLFAYNDFRWKKQIEPLNYKASERKYVESMEKIGVQAATAFFDLYSKQREVQRVKENIQRANIKLSIAKKRFSIGTITENDLLQLELSTLKSQEELAQAELDYAQASRVLRRLLDLDPMLPIKLDLPAEIPGFVPEPNFAAEIALKNRPDMVEAERDLLQAKAGADRARKEGFSANLNASAGWDTRTEKLDGYYKDMIERQTVSVRLSVPIVDWGKNKARKAQAESRLRLAEISSLRAEENVSQEASVKASRLVMARRKIGINERSMAIAKKRYEIASKRYDNGDLSVLELITALREMDEADRGYVKALQSFWNEYYGLRAMTLYDFETGQSLLPEE</sequence>
<keyword evidence="3" id="KW-0813">Transport</keyword>
<evidence type="ECO:0000256" key="2">
    <source>
        <dbReference type="ARBA" id="ARBA00007613"/>
    </source>
</evidence>
<evidence type="ECO:0000313" key="9">
    <source>
        <dbReference type="EMBL" id="BDD10495.1"/>
    </source>
</evidence>
<keyword evidence="6" id="KW-0472">Membrane</keyword>
<keyword evidence="5" id="KW-0812">Transmembrane</keyword>
<keyword evidence="8" id="KW-0175">Coiled coil</keyword>
<dbReference type="PANTHER" id="PTHR30026">
    <property type="entry name" value="OUTER MEMBRANE PROTEIN TOLC"/>
    <property type="match status" value="1"/>
</dbReference>
<gene>
    <name evidence="9" type="ORF">FUAX_29270</name>
</gene>
<evidence type="ECO:0000256" key="6">
    <source>
        <dbReference type="ARBA" id="ARBA00023136"/>
    </source>
</evidence>